<sequence>MVQSINYLAIPPDVGMYVFALQRPGAGTYNHRDVVPFVRPYSRPSVRQSLTTDGRISWPPCGRMIDYSALRSYLRPHFPTDNYPYFPTADCMFLRTVVCPYLHTSA</sequence>
<protein>
    <submittedName>
        <fullName evidence="1">Uncharacterized protein</fullName>
    </submittedName>
</protein>
<dbReference type="EMBL" id="WDED01000010">
    <property type="protein sequence ID" value="KAB6148228.1"/>
    <property type="molecule type" value="Genomic_DNA"/>
</dbReference>
<comment type="caution">
    <text evidence="1">The sequence shown here is derived from an EMBL/GenBank/DDBJ whole genome shotgun (WGS) entry which is preliminary data.</text>
</comment>
<accession>A0A7J5PYD1</accession>
<evidence type="ECO:0000313" key="2">
    <source>
        <dbReference type="Proteomes" id="UP000434604"/>
    </source>
</evidence>
<organism evidence="1 2">
    <name type="scientific">Bacteroides xylanisolvens</name>
    <dbReference type="NCBI Taxonomy" id="371601"/>
    <lineage>
        <taxon>Bacteria</taxon>
        <taxon>Pseudomonadati</taxon>
        <taxon>Bacteroidota</taxon>
        <taxon>Bacteroidia</taxon>
        <taxon>Bacteroidales</taxon>
        <taxon>Bacteroidaceae</taxon>
        <taxon>Bacteroides</taxon>
    </lineage>
</organism>
<proteinExistence type="predicted"/>
<evidence type="ECO:0000313" key="1">
    <source>
        <dbReference type="EMBL" id="KAB6148228.1"/>
    </source>
</evidence>
<dbReference type="RefSeq" id="WP_151934537.1">
    <property type="nucleotide sequence ID" value="NZ_WDED01000010.1"/>
</dbReference>
<gene>
    <name evidence="1" type="ORF">GA398_08200</name>
</gene>
<reference evidence="1 2" key="1">
    <citation type="journal article" date="2019" name="Nat. Med.">
        <title>A library of human gut bacterial isolates paired with longitudinal multiomics data enables mechanistic microbiome research.</title>
        <authorList>
            <person name="Poyet M."/>
            <person name="Groussin M."/>
            <person name="Gibbons S.M."/>
            <person name="Avila-Pacheco J."/>
            <person name="Jiang X."/>
            <person name="Kearney S.M."/>
            <person name="Perrotta A.R."/>
            <person name="Berdy B."/>
            <person name="Zhao S."/>
            <person name="Lieberman T.D."/>
            <person name="Swanson P.K."/>
            <person name="Smith M."/>
            <person name="Roesemann S."/>
            <person name="Alexander J.E."/>
            <person name="Rich S.A."/>
            <person name="Livny J."/>
            <person name="Vlamakis H."/>
            <person name="Clish C."/>
            <person name="Bullock K."/>
            <person name="Deik A."/>
            <person name="Scott J."/>
            <person name="Pierce K.A."/>
            <person name="Xavier R.J."/>
            <person name="Alm E.J."/>
        </authorList>
    </citation>
    <scope>NUCLEOTIDE SEQUENCE [LARGE SCALE GENOMIC DNA]</scope>
    <source>
        <strain evidence="1 2">BIOML-A58</strain>
    </source>
</reference>
<name>A0A7J5PYD1_9BACE</name>
<dbReference type="Proteomes" id="UP000434604">
    <property type="component" value="Unassembled WGS sequence"/>
</dbReference>
<dbReference type="AlphaFoldDB" id="A0A7J5PYD1"/>